<comment type="similarity">
    <text evidence="2">Belongs to the anhydro-N-acetylmuramic acid kinase family.</text>
</comment>
<comment type="catalytic activity">
    <reaction evidence="2">
        <text>1,6-anhydro-N-acetyl-beta-muramate + ATP + H2O = N-acetyl-D-muramate 6-phosphate + ADP + H(+)</text>
        <dbReference type="Rhea" id="RHEA:24952"/>
        <dbReference type="ChEBI" id="CHEBI:15377"/>
        <dbReference type="ChEBI" id="CHEBI:15378"/>
        <dbReference type="ChEBI" id="CHEBI:30616"/>
        <dbReference type="ChEBI" id="CHEBI:58690"/>
        <dbReference type="ChEBI" id="CHEBI:58722"/>
        <dbReference type="ChEBI" id="CHEBI:456216"/>
        <dbReference type="EC" id="2.7.1.170"/>
    </reaction>
</comment>
<sequence>MSGTSIDGVDAALVELSGGRSPLKLKLLAAQTFPYEELAPPNLRSQLLAAASNQPLPLSQLAQLDNTVAQAFARAAQRIQTHQPPAQLIGSHGQTVFHAPPPHPGHLGYSLQLGRGDLIAHHSGLPTVSNFRAADIAVGGQGAPLVPPIDACLLAHPQRDRCIQNLGGIGNVTYLPAGCHQNFQGILGWDTGPANILIDLAITQLTQGKQQYDHNGQWAACGTPDPDLVQQWLTHPFFQQPPPKSTGREDFGPELLQQYHQQAQHLGPADWLATLTDLTAASIADSYKRFLPQLPQDLILCGGGSRNPYLKSRLQTHLPQTTLSSSDDWGLNADFKEAIAFAILAYWRLQGHPSNLPSVTGASKPVPLGDIHPP</sequence>
<feature type="binding site" evidence="2">
    <location>
        <begin position="3"/>
        <end position="10"/>
    </location>
    <ligand>
        <name>ATP</name>
        <dbReference type="ChEBI" id="CHEBI:30616"/>
    </ligand>
</feature>
<keyword evidence="2 3" id="KW-0808">Transferase</keyword>
<comment type="pathway">
    <text evidence="2">Amino-sugar metabolism; 1,6-anhydro-N-acetylmuramate degradation.</text>
</comment>
<dbReference type="CDD" id="cd24050">
    <property type="entry name" value="ASKHA_NBD_ANMK"/>
    <property type="match status" value="1"/>
</dbReference>
<comment type="function">
    <text evidence="2">Catalyzes the specific phosphorylation of 1,6-anhydro-N-acetylmuramic acid (anhMurNAc) with the simultaneous cleavage of the 1,6-anhydro ring, generating MurNAc-6-P. Is required for the utilization of anhMurNAc either imported from the medium or derived from its own cell wall murein, and thus plays a role in cell wall recycling.</text>
</comment>
<keyword evidence="1 2" id="KW-0418">Kinase</keyword>
<evidence type="ECO:0000313" key="3">
    <source>
        <dbReference type="EMBL" id="USR91992.1"/>
    </source>
</evidence>
<keyword evidence="2" id="KW-0067">ATP-binding</keyword>
<dbReference type="Gene3D" id="3.30.420.40">
    <property type="match status" value="2"/>
</dbReference>
<reference evidence="3" key="1">
    <citation type="submission" date="2022-06" db="EMBL/GenBank/DDBJ databases">
        <title>Genome sequence of Phormidium yuhuli AB48 isolated from an industrial photobioreactor environment.</title>
        <authorList>
            <person name="Qiu Y."/>
            <person name="Noonan A.J.C."/>
            <person name="Dofher K."/>
            <person name="Koch M."/>
            <person name="Kieft B."/>
            <person name="Lin X."/>
            <person name="Ziels R.M."/>
            <person name="Hallam S.J."/>
        </authorList>
    </citation>
    <scope>NUCLEOTIDE SEQUENCE</scope>
    <source>
        <strain evidence="3">AB48</strain>
    </source>
</reference>
<keyword evidence="2" id="KW-0547">Nucleotide-binding</keyword>
<evidence type="ECO:0000256" key="2">
    <source>
        <dbReference type="HAMAP-Rule" id="MF_01270"/>
    </source>
</evidence>
<dbReference type="Proteomes" id="UP001056708">
    <property type="component" value="Chromosome"/>
</dbReference>
<dbReference type="Pfam" id="PF03702">
    <property type="entry name" value="AnmK"/>
    <property type="match status" value="1"/>
</dbReference>
<keyword evidence="4" id="KW-1185">Reference proteome</keyword>
<protein>
    <recommendedName>
        <fullName evidence="2">Anhydro-N-acetylmuramic acid kinase</fullName>
        <ecNumber evidence="2">2.7.1.170</ecNumber>
    </recommendedName>
    <alternativeName>
        <fullName evidence="2">AnhMurNAc kinase</fullName>
    </alternativeName>
</protein>
<dbReference type="NCBIfam" id="NF007148">
    <property type="entry name" value="PRK09585.3-2"/>
    <property type="match status" value="1"/>
</dbReference>
<evidence type="ECO:0000313" key="4">
    <source>
        <dbReference type="Proteomes" id="UP001056708"/>
    </source>
</evidence>
<keyword evidence="2" id="KW-0119">Carbohydrate metabolism</keyword>
<proteinExistence type="inferred from homology"/>
<evidence type="ECO:0000256" key="1">
    <source>
        <dbReference type="ARBA" id="ARBA00022777"/>
    </source>
</evidence>
<dbReference type="EMBL" id="CP098611">
    <property type="protein sequence ID" value="USR91992.1"/>
    <property type="molecule type" value="Genomic_DNA"/>
</dbReference>
<dbReference type="EC" id="2.7.1.170" evidence="2"/>
<comment type="pathway">
    <text evidence="2">Cell wall biogenesis; peptidoglycan recycling.</text>
</comment>
<dbReference type="SUPFAM" id="SSF53067">
    <property type="entry name" value="Actin-like ATPase domain"/>
    <property type="match status" value="1"/>
</dbReference>
<gene>
    <name evidence="2" type="primary">anmK</name>
    <name evidence="3" type="ORF">NEA10_04505</name>
</gene>
<dbReference type="HAMAP" id="MF_01270">
    <property type="entry name" value="AnhMurNAc_kinase"/>
    <property type="match status" value="1"/>
</dbReference>
<dbReference type="InterPro" id="IPR043129">
    <property type="entry name" value="ATPase_NBD"/>
</dbReference>
<dbReference type="NCBIfam" id="NF007143">
    <property type="entry name" value="PRK09585.2-2"/>
    <property type="match status" value="1"/>
</dbReference>
<dbReference type="InterPro" id="IPR005338">
    <property type="entry name" value="Anhydro_N_Ac-Mur_kinase"/>
</dbReference>
<dbReference type="PANTHER" id="PTHR30605:SF0">
    <property type="entry name" value="ANHYDRO-N-ACETYLMURAMIC ACID KINASE"/>
    <property type="match status" value="1"/>
</dbReference>
<name>A0ABY5ARZ5_9CYAN</name>
<dbReference type="GO" id="GO:0016301">
    <property type="term" value="F:kinase activity"/>
    <property type="evidence" value="ECO:0007669"/>
    <property type="project" value="UniProtKB-KW"/>
</dbReference>
<organism evidence="3 4">
    <name type="scientific">Phormidium yuhuli AB48</name>
    <dbReference type="NCBI Taxonomy" id="2940671"/>
    <lineage>
        <taxon>Bacteria</taxon>
        <taxon>Bacillati</taxon>
        <taxon>Cyanobacteriota</taxon>
        <taxon>Cyanophyceae</taxon>
        <taxon>Oscillatoriophycideae</taxon>
        <taxon>Oscillatoriales</taxon>
        <taxon>Oscillatoriaceae</taxon>
        <taxon>Phormidium</taxon>
        <taxon>Phormidium yuhuli</taxon>
    </lineage>
</organism>
<accession>A0ABY5ARZ5</accession>
<dbReference type="PANTHER" id="PTHR30605">
    <property type="entry name" value="ANHYDRO-N-ACETYLMURAMIC ACID KINASE"/>
    <property type="match status" value="1"/>
</dbReference>